<dbReference type="GO" id="GO:0006937">
    <property type="term" value="P:regulation of muscle contraction"/>
    <property type="evidence" value="ECO:0007669"/>
    <property type="project" value="TreeGrafter"/>
</dbReference>
<comment type="caution">
    <text evidence="7">The sequence shown here is derived from an EMBL/GenBank/DDBJ whole genome shotgun (WGS) entry which is preliminary data.</text>
</comment>
<dbReference type="GO" id="GO:0015459">
    <property type="term" value="F:potassium channel regulator activity"/>
    <property type="evidence" value="ECO:0007669"/>
    <property type="project" value="TreeGrafter"/>
</dbReference>
<evidence type="ECO:0000256" key="5">
    <source>
        <dbReference type="ARBA" id="ARBA00023136"/>
    </source>
</evidence>
<evidence type="ECO:0000313" key="8">
    <source>
        <dbReference type="Proteomes" id="UP001374579"/>
    </source>
</evidence>
<evidence type="ECO:0000313" key="7">
    <source>
        <dbReference type="EMBL" id="KAK7115235.1"/>
    </source>
</evidence>
<dbReference type="GO" id="GO:0043266">
    <property type="term" value="P:regulation of potassium ion transport"/>
    <property type="evidence" value="ECO:0007669"/>
    <property type="project" value="TreeGrafter"/>
</dbReference>
<dbReference type="Proteomes" id="UP001374579">
    <property type="component" value="Unassembled WGS sequence"/>
</dbReference>
<proteinExistence type="inferred from homology"/>
<keyword evidence="3 6" id="KW-0812">Transmembrane</keyword>
<evidence type="ECO:0000256" key="3">
    <source>
        <dbReference type="ARBA" id="ARBA00022692"/>
    </source>
</evidence>
<dbReference type="AlphaFoldDB" id="A0AAN9GQJ9"/>
<evidence type="ECO:0000256" key="6">
    <source>
        <dbReference type="SAM" id="Phobius"/>
    </source>
</evidence>
<dbReference type="Pfam" id="PF05978">
    <property type="entry name" value="UNC-93"/>
    <property type="match status" value="1"/>
</dbReference>
<dbReference type="EMBL" id="JBAMIC010000001">
    <property type="protein sequence ID" value="KAK7115235.1"/>
    <property type="molecule type" value="Genomic_DNA"/>
</dbReference>
<evidence type="ECO:0000256" key="2">
    <source>
        <dbReference type="ARBA" id="ARBA00009172"/>
    </source>
</evidence>
<reference evidence="7 8" key="1">
    <citation type="submission" date="2024-02" db="EMBL/GenBank/DDBJ databases">
        <title>Chromosome-scale genome assembly of the rough periwinkle Littorina saxatilis.</title>
        <authorList>
            <person name="De Jode A."/>
            <person name="Faria R."/>
            <person name="Formenti G."/>
            <person name="Sims Y."/>
            <person name="Smith T.P."/>
            <person name="Tracey A."/>
            <person name="Wood J.M.D."/>
            <person name="Zagrodzka Z.B."/>
            <person name="Johannesson K."/>
            <person name="Butlin R.K."/>
            <person name="Leder E.H."/>
        </authorList>
    </citation>
    <scope>NUCLEOTIDE SEQUENCE [LARGE SCALE GENOMIC DNA]</scope>
    <source>
        <strain evidence="7">Snail1</strain>
        <tissue evidence="7">Muscle</tissue>
    </source>
</reference>
<dbReference type="PANTHER" id="PTHR19444">
    <property type="entry name" value="UNC-93 RELATED"/>
    <property type="match status" value="1"/>
</dbReference>
<dbReference type="SUPFAM" id="SSF103473">
    <property type="entry name" value="MFS general substrate transporter"/>
    <property type="match status" value="1"/>
</dbReference>
<protein>
    <submittedName>
        <fullName evidence="7">Uncharacterized protein</fullName>
    </submittedName>
</protein>
<dbReference type="InterPro" id="IPR051951">
    <property type="entry name" value="UNC-93_regulatory"/>
</dbReference>
<name>A0AAN9GQJ9_9CAEN</name>
<feature type="transmembrane region" description="Helical" evidence="6">
    <location>
        <begin position="40"/>
        <end position="59"/>
    </location>
</feature>
<dbReference type="InterPro" id="IPR036259">
    <property type="entry name" value="MFS_trans_sf"/>
</dbReference>
<keyword evidence="8" id="KW-1185">Reference proteome</keyword>
<dbReference type="InterPro" id="IPR010291">
    <property type="entry name" value="Ion_channel_UNC-93"/>
</dbReference>
<evidence type="ECO:0000256" key="1">
    <source>
        <dbReference type="ARBA" id="ARBA00004141"/>
    </source>
</evidence>
<comment type="subcellular location">
    <subcellularLocation>
        <location evidence="1">Membrane</location>
        <topology evidence="1">Multi-pass membrane protein</topology>
    </subcellularLocation>
</comment>
<sequence length="195" mass="21693">MLRSLYTNNRYRRLHVHFHYIAPLDVTLVSRSSLRQVRNLCIIYLSCAVAAMVIVSLLLDPIKLDQETSEEDRKLSHKLLVATVKHLVSSPSQILLVPLTMYSGIEQAFIAGEFTQAFISCCLGVKNVGYIMICYGVTDSACCILFGKLVQYAGHTTFFGLGESPFFLLSGLGESPFISFCGFGKSPFLSLFMSR</sequence>
<organism evidence="7 8">
    <name type="scientific">Littorina saxatilis</name>
    <dbReference type="NCBI Taxonomy" id="31220"/>
    <lineage>
        <taxon>Eukaryota</taxon>
        <taxon>Metazoa</taxon>
        <taxon>Spiralia</taxon>
        <taxon>Lophotrochozoa</taxon>
        <taxon>Mollusca</taxon>
        <taxon>Gastropoda</taxon>
        <taxon>Caenogastropoda</taxon>
        <taxon>Littorinimorpha</taxon>
        <taxon>Littorinoidea</taxon>
        <taxon>Littorinidae</taxon>
        <taxon>Littorina</taxon>
    </lineage>
</organism>
<keyword evidence="5 6" id="KW-0472">Membrane</keyword>
<gene>
    <name evidence="7" type="ORF">V1264_001148</name>
</gene>
<accession>A0AAN9GQJ9</accession>
<dbReference type="GO" id="GO:0005886">
    <property type="term" value="C:plasma membrane"/>
    <property type="evidence" value="ECO:0007669"/>
    <property type="project" value="TreeGrafter"/>
</dbReference>
<keyword evidence="4 6" id="KW-1133">Transmembrane helix</keyword>
<dbReference type="GO" id="GO:0055120">
    <property type="term" value="C:striated muscle dense body"/>
    <property type="evidence" value="ECO:0007669"/>
    <property type="project" value="TreeGrafter"/>
</dbReference>
<evidence type="ECO:0000256" key="4">
    <source>
        <dbReference type="ARBA" id="ARBA00022989"/>
    </source>
</evidence>
<dbReference type="PANTHER" id="PTHR19444:SF13">
    <property type="entry name" value="PROTEIN UNC-93 HOMOLOG A"/>
    <property type="match status" value="1"/>
</dbReference>
<comment type="similarity">
    <text evidence="2">Belongs to the unc-93 family.</text>
</comment>